<dbReference type="RefSeq" id="WP_264841945.1">
    <property type="nucleotide sequence ID" value="NZ_AP025628.1"/>
</dbReference>
<proteinExistence type="predicted"/>
<accession>A0AA35CP39</accession>
<keyword evidence="1" id="KW-0472">Membrane</keyword>
<sequence length="51" mass="5419">MVGLLVGALAGLLATVLLMFVWPRRWPVHLRAVLAALAGFGVALLLSTYLS</sequence>
<evidence type="ECO:0000313" key="3">
    <source>
        <dbReference type="Proteomes" id="UP001163687"/>
    </source>
</evidence>
<dbReference type="EMBL" id="AP025628">
    <property type="protein sequence ID" value="BDG61287.1"/>
    <property type="molecule type" value="Genomic_DNA"/>
</dbReference>
<evidence type="ECO:0000256" key="1">
    <source>
        <dbReference type="SAM" id="Phobius"/>
    </source>
</evidence>
<feature type="transmembrane region" description="Helical" evidence="1">
    <location>
        <begin position="28"/>
        <end position="50"/>
    </location>
</feature>
<name>A0AA35CP39_9FIRM</name>
<keyword evidence="1" id="KW-1133">Transmembrane helix</keyword>
<reference evidence="2" key="1">
    <citation type="submission" date="2022-03" db="EMBL/GenBank/DDBJ databases">
        <title>Complete genome sequence of Caldinitratiruptor microaerophilus.</title>
        <authorList>
            <person name="Mukaiyama R."/>
            <person name="Nishiyama T."/>
            <person name="Ueda K."/>
        </authorList>
    </citation>
    <scope>NUCLEOTIDE SEQUENCE</scope>
    <source>
        <strain evidence="2">JCM 16183</strain>
    </source>
</reference>
<dbReference type="KEGG" id="cmic:caldi_23770"/>
<keyword evidence="1" id="KW-0812">Transmembrane</keyword>
<protein>
    <submittedName>
        <fullName evidence="2">Uncharacterized protein</fullName>
    </submittedName>
</protein>
<keyword evidence="3" id="KW-1185">Reference proteome</keyword>
<organism evidence="2 3">
    <name type="scientific">Caldinitratiruptor microaerophilus</name>
    <dbReference type="NCBI Taxonomy" id="671077"/>
    <lineage>
        <taxon>Bacteria</taxon>
        <taxon>Bacillati</taxon>
        <taxon>Bacillota</taxon>
        <taxon>Clostridia</taxon>
        <taxon>Eubacteriales</taxon>
        <taxon>Symbiobacteriaceae</taxon>
        <taxon>Caldinitratiruptor</taxon>
    </lineage>
</organism>
<gene>
    <name evidence="2" type="ORF">caldi_23770</name>
</gene>
<dbReference type="Proteomes" id="UP001163687">
    <property type="component" value="Chromosome"/>
</dbReference>
<dbReference type="AlphaFoldDB" id="A0AA35CP39"/>
<evidence type="ECO:0000313" key="2">
    <source>
        <dbReference type="EMBL" id="BDG61287.1"/>
    </source>
</evidence>